<evidence type="ECO:0000313" key="3">
    <source>
        <dbReference type="EMBL" id="SFR53284.1"/>
    </source>
</evidence>
<feature type="compositionally biased region" description="Low complexity" evidence="1">
    <location>
        <begin position="70"/>
        <end position="79"/>
    </location>
</feature>
<evidence type="ECO:0000313" key="4">
    <source>
        <dbReference type="Proteomes" id="UP000198877"/>
    </source>
</evidence>
<evidence type="ECO:0000256" key="1">
    <source>
        <dbReference type="SAM" id="MobiDB-lite"/>
    </source>
</evidence>
<gene>
    <name evidence="3" type="ORF">SAMN04488591_1795</name>
</gene>
<organism evidence="3 4">
    <name type="scientific">Microbacterium azadirachtae</name>
    <dbReference type="NCBI Taxonomy" id="582680"/>
    <lineage>
        <taxon>Bacteria</taxon>
        <taxon>Bacillati</taxon>
        <taxon>Actinomycetota</taxon>
        <taxon>Actinomycetes</taxon>
        <taxon>Micrococcales</taxon>
        <taxon>Microbacteriaceae</taxon>
        <taxon>Microbacterium</taxon>
    </lineage>
</organism>
<dbReference type="SUPFAM" id="SSF49299">
    <property type="entry name" value="PKD domain"/>
    <property type="match status" value="1"/>
</dbReference>
<feature type="compositionally biased region" description="Polar residues" evidence="1">
    <location>
        <begin position="80"/>
        <end position="94"/>
    </location>
</feature>
<dbReference type="EMBL" id="FOYR01000002">
    <property type="protein sequence ID" value="SFR53284.1"/>
    <property type="molecule type" value="Genomic_DNA"/>
</dbReference>
<dbReference type="Proteomes" id="UP000198877">
    <property type="component" value="Unassembled WGS sequence"/>
</dbReference>
<dbReference type="Gene3D" id="2.60.40.10">
    <property type="entry name" value="Immunoglobulins"/>
    <property type="match status" value="1"/>
</dbReference>
<reference evidence="4" key="1">
    <citation type="submission" date="2016-10" db="EMBL/GenBank/DDBJ databases">
        <authorList>
            <person name="Varghese N."/>
            <person name="Submissions S."/>
        </authorList>
    </citation>
    <scope>NUCLEOTIDE SEQUENCE [LARGE SCALE GENOMIC DNA]</scope>
    <source>
        <strain evidence="4">CL127</strain>
    </source>
</reference>
<dbReference type="GO" id="GO:0005975">
    <property type="term" value="P:carbohydrate metabolic process"/>
    <property type="evidence" value="ECO:0007669"/>
    <property type="project" value="UniProtKB-ARBA"/>
</dbReference>
<dbReference type="InterPro" id="IPR035986">
    <property type="entry name" value="PKD_dom_sf"/>
</dbReference>
<dbReference type="RefSeq" id="WP_139232222.1">
    <property type="nucleotide sequence ID" value="NZ_FOYR01000002.1"/>
</dbReference>
<dbReference type="InterPro" id="IPR013783">
    <property type="entry name" value="Ig-like_fold"/>
</dbReference>
<dbReference type="Pfam" id="PF00801">
    <property type="entry name" value="PKD"/>
    <property type="match status" value="1"/>
</dbReference>
<name>A0A1I6HG11_9MICO</name>
<sequence length="289" mass="28938">MRRALNFLPLGLGIVILQVFVVAGLHAEPASADSTAGCSFEAASLGLCNPDAGGGVTITDQQTKGGPGSGSSDPNGAPSTPDNSTNGGAPSLTPQEVCEATPGPPSAFCRSLTPVGVASGLPSAPTALGWSVTVSDLARFVPTTATVVGEPDNIAVVGLPANFVSSAMTEMIPGTVLGRALNIRFTPVGYAFDYGDGGRRTSSTPGAPWGASGLVQFTPTDTSHVYTQPGTYTVTVTVTYAAAVDLGAGWIPINGTLIGTPASQQVRVVRAHTALVQGTCGERPGSPGC</sequence>
<evidence type="ECO:0000259" key="2">
    <source>
        <dbReference type="PROSITE" id="PS50093"/>
    </source>
</evidence>
<dbReference type="PROSITE" id="PS50093">
    <property type="entry name" value="PKD"/>
    <property type="match status" value="1"/>
</dbReference>
<proteinExistence type="predicted"/>
<dbReference type="AlphaFoldDB" id="A0A1I6HG11"/>
<dbReference type="InterPro" id="IPR000601">
    <property type="entry name" value="PKD_dom"/>
</dbReference>
<protein>
    <recommendedName>
        <fullName evidence="2">PKD domain-containing protein</fullName>
    </recommendedName>
</protein>
<accession>A0A1I6HG11</accession>
<feature type="region of interest" description="Disordered" evidence="1">
    <location>
        <begin position="54"/>
        <end position="103"/>
    </location>
</feature>
<feature type="domain" description="PKD" evidence="2">
    <location>
        <begin position="186"/>
        <end position="239"/>
    </location>
</feature>